<dbReference type="GO" id="GO:0004151">
    <property type="term" value="F:dihydroorotase activity"/>
    <property type="evidence" value="ECO:0007669"/>
    <property type="project" value="UniProtKB-UniRule"/>
</dbReference>
<comment type="catalytic activity">
    <reaction evidence="7">
        <text>(S)-dihydroorotate + H2O = N-carbamoyl-L-aspartate + H(+)</text>
        <dbReference type="Rhea" id="RHEA:24296"/>
        <dbReference type="ChEBI" id="CHEBI:15377"/>
        <dbReference type="ChEBI" id="CHEBI:15378"/>
        <dbReference type="ChEBI" id="CHEBI:30864"/>
        <dbReference type="ChEBI" id="CHEBI:32814"/>
        <dbReference type="EC" id="3.5.2.3"/>
    </reaction>
</comment>
<dbReference type="PROSITE" id="PS00483">
    <property type="entry name" value="DIHYDROOROTASE_2"/>
    <property type="match status" value="1"/>
</dbReference>
<evidence type="ECO:0000256" key="5">
    <source>
        <dbReference type="ARBA" id="ARBA00022833"/>
    </source>
</evidence>
<reference evidence="10" key="1">
    <citation type="submission" date="2021-04" db="EMBL/GenBank/DDBJ databases">
        <title>Proteiniclasticum sedimins sp. nov., an obligate anaerobic bacterium isolated from anaerobic sludge.</title>
        <authorList>
            <person name="Liu J."/>
        </authorList>
    </citation>
    <scope>NUCLEOTIDE SEQUENCE</scope>
    <source>
        <strain evidence="10">BAD-10</strain>
    </source>
</reference>
<feature type="binding site" evidence="7">
    <location>
        <position position="309"/>
    </location>
    <ligand>
        <name>substrate</name>
    </ligand>
</feature>
<dbReference type="SUPFAM" id="SSF51556">
    <property type="entry name" value="Metallo-dependent hydrolases"/>
    <property type="match status" value="1"/>
</dbReference>
<sequence>MKRIVIENAVRVNENSEMVPCSLLVEEGIIAGINGSWEKDANTVIIDAKGLVLTPGFIDLHVHLREPGGEGKETIRTGARAALRGGFTQIFAMPNTQPTPDTPERLRDLQERARKDAPITIGFYAPITKGEKGEELVDLEVLSHAGAAAFSDDGKGVQSAGMMYRAMLNAQKLGKVLAAHCEEDSLLFGGYIHQGEYSKAHGHRGIHPLVEDLQIQRDIALSEATQCPYHICHMSTSKGVSMLGEAKKFSVPVTGEVTPHHLLLTEKDLQEDGDYKMNPPLRSERDRQALIQGLRDGIIDAIATDHAPHDEESKSRGLEGSAFGVVGLETAFPLLYTHLVLPGELPLKRLLDALTSGPAKVMGLETGRLEVGSPADLVLLDLEKTWNIEKKNFESKGKNTPFEGYSVKGQVHTVLAKGQIVMQGGQIID</sequence>
<evidence type="ECO:0000256" key="2">
    <source>
        <dbReference type="ARBA" id="ARBA00010286"/>
    </source>
</evidence>
<dbReference type="InterPro" id="IPR002195">
    <property type="entry name" value="Dihydroorotase_CS"/>
</dbReference>
<dbReference type="InterPro" id="IPR013108">
    <property type="entry name" value="Amidohydro_3"/>
</dbReference>
<feature type="binding site" evidence="7">
    <location>
        <begin position="323"/>
        <end position="324"/>
    </location>
    <ligand>
        <name>substrate</name>
    </ligand>
</feature>
<feature type="binding site" evidence="7">
    <location>
        <position position="153"/>
    </location>
    <ligand>
        <name>Zn(2+)</name>
        <dbReference type="ChEBI" id="CHEBI:29105"/>
        <label>1</label>
    </ligand>
</feature>
<dbReference type="InterPro" id="IPR011059">
    <property type="entry name" value="Metal-dep_hydrolase_composite"/>
</dbReference>
<dbReference type="Gene3D" id="3.20.20.140">
    <property type="entry name" value="Metal-dependent hydrolases"/>
    <property type="match status" value="1"/>
</dbReference>
<evidence type="ECO:0000256" key="1">
    <source>
        <dbReference type="ARBA" id="ARBA00002368"/>
    </source>
</evidence>
<dbReference type="GO" id="GO:0005737">
    <property type="term" value="C:cytoplasm"/>
    <property type="evidence" value="ECO:0007669"/>
    <property type="project" value="TreeGrafter"/>
</dbReference>
<keyword evidence="11" id="KW-1185">Reference proteome</keyword>
<feature type="binding site" evidence="7">
    <location>
        <position position="153"/>
    </location>
    <ligand>
        <name>Zn(2+)</name>
        <dbReference type="ChEBI" id="CHEBI:29105"/>
        <label>2</label>
    </ligand>
</feature>
<dbReference type="PANTHER" id="PTHR43668:SF2">
    <property type="entry name" value="ALLANTOINASE"/>
    <property type="match status" value="1"/>
</dbReference>
<evidence type="ECO:0000256" key="6">
    <source>
        <dbReference type="ARBA" id="ARBA00022975"/>
    </source>
</evidence>
<feature type="binding site" evidence="7">
    <location>
        <position position="61"/>
    </location>
    <ligand>
        <name>Zn(2+)</name>
        <dbReference type="ChEBI" id="CHEBI:29105"/>
        <label>1</label>
    </ligand>
</feature>
<feature type="binding site" evidence="7">
    <location>
        <position position="233"/>
    </location>
    <ligand>
        <name>Zn(2+)</name>
        <dbReference type="ChEBI" id="CHEBI:29105"/>
        <label>2</label>
    </ligand>
</feature>
<feature type="binding site" evidence="7">
    <location>
        <position position="278"/>
    </location>
    <ligand>
        <name>substrate</name>
    </ligand>
</feature>
<dbReference type="GO" id="GO:0004038">
    <property type="term" value="F:allantoinase activity"/>
    <property type="evidence" value="ECO:0007669"/>
    <property type="project" value="TreeGrafter"/>
</dbReference>
<dbReference type="InterPro" id="IPR032466">
    <property type="entry name" value="Metal_Hydrolase"/>
</dbReference>
<keyword evidence="4 7" id="KW-0378">Hydrolase</keyword>
<dbReference type="Pfam" id="PF07969">
    <property type="entry name" value="Amidohydro_3"/>
    <property type="match status" value="1"/>
</dbReference>
<comment type="caution">
    <text evidence="10">The sequence shown here is derived from an EMBL/GenBank/DDBJ whole genome shotgun (WGS) entry which is preliminary data.</text>
</comment>
<dbReference type="RefSeq" id="WP_211799533.1">
    <property type="nucleotide sequence ID" value="NZ_JAGSCS010000001.1"/>
</dbReference>
<comment type="cofactor">
    <cofactor evidence="7">
        <name>Zn(2+)</name>
        <dbReference type="ChEBI" id="CHEBI:29105"/>
    </cofactor>
    <text evidence="7">Binds 2 Zn(2+) ions per subunit.</text>
</comment>
<evidence type="ECO:0000256" key="7">
    <source>
        <dbReference type="HAMAP-Rule" id="MF_00220"/>
    </source>
</evidence>
<dbReference type="Gene3D" id="2.30.40.10">
    <property type="entry name" value="Urease, subunit C, domain 1"/>
    <property type="match status" value="1"/>
</dbReference>
<dbReference type="EMBL" id="JAGSCS010000001">
    <property type="protein sequence ID" value="MBR0575026.1"/>
    <property type="molecule type" value="Genomic_DNA"/>
</dbReference>
<dbReference type="GO" id="GO:0006145">
    <property type="term" value="P:purine nucleobase catabolic process"/>
    <property type="evidence" value="ECO:0007669"/>
    <property type="project" value="TreeGrafter"/>
</dbReference>
<dbReference type="EC" id="3.5.2.3" evidence="7"/>
<name>A0A941CLU3_9CLOT</name>
<evidence type="ECO:0000256" key="3">
    <source>
        <dbReference type="ARBA" id="ARBA00022723"/>
    </source>
</evidence>
<gene>
    <name evidence="7" type="primary">pyrC</name>
    <name evidence="10" type="ORF">KCG48_01600</name>
</gene>
<feature type="active site" evidence="7">
    <location>
        <position position="305"/>
    </location>
</feature>
<dbReference type="Proteomes" id="UP000675379">
    <property type="component" value="Unassembled WGS sequence"/>
</dbReference>
<feature type="domain" description="Amidohydrolase 3" evidence="8">
    <location>
        <begin position="343"/>
        <end position="421"/>
    </location>
</feature>
<dbReference type="InterPro" id="IPR004722">
    <property type="entry name" value="DHOase"/>
</dbReference>
<comment type="similarity">
    <text evidence="2 7">Belongs to the metallo-dependent hydrolases superfamily. DHOase family. Class I DHOase subfamily.</text>
</comment>
<evidence type="ECO:0000256" key="4">
    <source>
        <dbReference type="ARBA" id="ARBA00022801"/>
    </source>
</evidence>
<evidence type="ECO:0000313" key="11">
    <source>
        <dbReference type="Proteomes" id="UP000675379"/>
    </source>
</evidence>
<feature type="binding site" evidence="7">
    <location>
        <position position="95"/>
    </location>
    <ligand>
        <name>substrate</name>
    </ligand>
</feature>
<feature type="binding site" evidence="7">
    <location>
        <begin position="63"/>
        <end position="65"/>
    </location>
    <ligand>
        <name>substrate</name>
    </ligand>
</feature>
<comment type="function">
    <text evidence="1 7">Catalyzes the reversible cyclization of carbamoyl aspartate to dihydroorotate.</text>
</comment>
<dbReference type="PROSITE" id="PS00482">
    <property type="entry name" value="DIHYDROOROTASE_1"/>
    <property type="match status" value="1"/>
</dbReference>
<protein>
    <recommendedName>
        <fullName evidence="7">Dihydroorotase</fullName>
        <shortName evidence="7">DHOase</shortName>
        <ecNumber evidence="7">3.5.2.3</ecNumber>
    </recommendedName>
</protein>
<organism evidence="10 11">
    <name type="scientific">Proteiniclasticum sediminis</name>
    <dbReference type="NCBI Taxonomy" id="2804028"/>
    <lineage>
        <taxon>Bacteria</taxon>
        <taxon>Bacillati</taxon>
        <taxon>Bacillota</taxon>
        <taxon>Clostridia</taxon>
        <taxon>Eubacteriales</taxon>
        <taxon>Clostridiaceae</taxon>
        <taxon>Proteiniclasticum</taxon>
    </lineage>
</organism>
<keyword evidence="5 7" id="KW-0862">Zinc</keyword>
<dbReference type="PANTHER" id="PTHR43668">
    <property type="entry name" value="ALLANTOINASE"/>
    <property type="match status" value="1"/>
</dbReference>
<evidence type="ECO:0000259" key="8">
    <source>
        <dbReference type="Pfam" id="PF07969"/>
    </source>
</evidence>
<feature type="domain" description="Dihydroorotase catalytic" evidence="9">
    <location>
        <begin position="51"/>
        <end position="237"/>
    </location>
</feature>
<dbReference type="AlphaFoldDB" id="A0A941CLU3"/>
<feature type="binding site" evidence="7">
    <location>
        <position position="305"/>
    </location>
    <ligand>
        <name>Zn(2+)</name>
        <dbReference type="ChEBI" id="CHEBI:29105"/>
        <label>1</label>
    </ligand>
</feature>
<evidence type="ECO:0000259" key="9">
    <source>
        <dbReference type="Pfam" id="PF12890"/>
    </source>
</evidence>
<dbReference type="CDD" id="cd01317">
    <property type="entry name" value="DHOase_IIa"/>
    <property type="match status" value="1"/>
</dbReference>
<proteinExistence type="inferred from homology"/>
<evidence type="ECO:0000313" key="10">
    <source>
        <dbReference type="EMBL" id="MBR0575026.1"/>
    </source>
</evidence>
<dbReference type="SUPFAM" id="SSF51338">
    <property type="entry name" value="Composite domain of metallo-dependent hydrolases"/>
    <property type="match status" value="1"/>
</dbReference>
<accession>A0A941CLU3</accession>
<dbReference type="InterPro" id="IPR024403">
    <property type="entry name" value="DHOase_cat"/>
</dbReference>
<dbReference type="GO" id="GO:0044205">
    <property type="term" value="P:'de novo' UMP biosynthetic process"/>
    <property type="evidence" value="ECO:0007669"/>
    <property type="project" value="UniProtKB-UniRule"/>
</dbReference>
<feature type="binding site" evidence="7">
    <location>
        <position position="63"/>
    </location>
    <ligand>
        <name>Zn(2+)</name>
        <dbReference type="ChEBI" id="CHEBI:29105"/>
        <label>1</label>
    </ligand>
</feature>
<dbReference type="Pfam" id="PF12890">
    <property type="entry name" value="DHOase"/>
    <property type="match status" value="1"/>
</dbReference>
<keyword evidence="3 7" id="KW-0479">Metal-binding</keyword>
<feature type="binding site" evidence="7">
    <location>
        <position position="180"/>
    </location>
    <ligand>
        <name>Zn(2+)</name>
        <dbReference type="ChEBI" id="CHEBI:29105"/>
        <label>2</label>
    </ligand>
</feature>
<comment type="pathway">
    <text evidence="7">Pyrimidine metabolism; UMP biosynthesis via de novo pathway; (S)-dihydroorotate from bicarbonate: step 3/3.</text>
</comment>
<dbReference type="HAMAP" id="MF_00220_B">
    <property type="entry name" value="PyrC_classI_B"/>
    <property type="match status" value="1"/>
</dbReference>
<keyword evidence="6 7" id="KW-0665">Pyrimidine biosynthesis</keyword>
<dbReference type="NCBIfam" id="TIGR00857">
    <property type="entry name" value="pyrC_multi"/>
    <property type="match status" value="1"/>
</dbReference>
<dbReference type="GO" id="GO:0008270">
    <property type="term" value="F:zinc ion binding"/>
    <property type="evidence" value="ECO:0007669"/>
    <property type="project" value="UniProtKB-UniRule"/>
</dbReference>
<dbReference type="InterPro" id="IPR050138">
    <property type="entry name" value="DHOase/Allantoinase_Hydrolase"/>
</dbReference>